<reference evidence="2 3" key="1">
    <citation type="journal article" date="2020" name="Microorganisms">
        <title>Osmotic Adaptation and Compatible Solute Biosynthesis of Phototrophic Bacteria as Revealed from Genome Analyses.</title>
        <authorList>
            <person name="Imhoff J.F."/>
            <person name="Rahn T."/>
            <person name="Kunzel S."/>
            <person name="Keller A."/>
            <person name="Neulinger S.C."/>
        </authorList>
    </citation>
    <scope>NUCLEOTIDE SEQUENCE [LARGE SCALE GENOMIC DNA]</scope>
    <source>
        <strain evidence="2 3">DSM 9895</strain>
    </source>
</reference>
<protein>
    <recommendedName>
        <fullName evidence="1">Metallo-beta-lactamase domain-containing protein</fullName>
    </recommendedName>
</protein>
<name>A0ABS1DAC6_9PROT</name>
<dbReference type="EMBL" id="NRRL01000006">
    <property type="protein sequence ID" value="MBK1667393.1"/>
    <property type="molecule type" value="Genomic_DNA"/>
</dbReference>
<feature type="domain" description="Metallo-beta-lactamase" evidence="1">
    <location>
        <begin position="18"/>
        <end position="194"/>
    </location>
</feature>
<evidence type="ECO:0000259" key="1">
    <source>
        <dbReference type="SMART" id="SM00849"/>
    </source>
</evidence>
<keyword evidence="3" id="KW-1185">Reference proteome</keyword>
<dbReference type="PANTHER" id="PTHR46018:SF7">
    <property type="entry name" value="RIBONUCLEASE Z"/>
    <property type="match status" value="1"/>
</dbReference>
<dbReference type="InterPro" id="IPR001279">
    <property type="entry name" value="Metallo-B-lactamas"/>
</dbReference>
<comment type="caution">
    <text evidence="2">The sequence shown here is derived from an EMBL/GenBank/DDBJ whole genome shotgun (WGS) entry which is preliminary data.</text>
</comment>
<accession>A0ABS1DAC6</accession>
<dbReference type="InterPro" id="IPR036866">
    <property type="entry name" value="RibonucZ/Hydroxyglut_hydro"/>
</dbReference>
<proteinExistence type="predicted"/>
<dbReference type="SUPFAM" id="SSF56281">
    <property type="entry name" value="Metallo-hydrolase/oxidoreductase"/>
    <property type="match status" value="1"/>
</dbReference>
<dbReference type="CDD" id="cd07740">
    <property type="entry name" value="metallo-hydrolase-like_MBL-fold"/>
    <property type="match status" value="1"/>
</dbReference>
<dbReference type="SMART" id="SM00849">
    <property type="entry name" value="Lactamase_B"/>
    <property type="match status" value="1"/>
</dbReference>
<evidence type="ECO:0000313" key="2">
    <source>
        <dbReference type="EMBL" id="MBK1667393.1"/>
    </source>
</evidence>
<organism evidence="2 3">
    <name type="scientific">Rhodovibrio sodomensis</name>
    <dbReference type="NCBI Taxonomy" id="1088"/>
    <lineage>
        <taxon>Bacteria</taxon>
        <taxon>Pseudomonadati</taxon>
        <taxon>Pseudomonadota</taxon>
        <taxon>Alphaproteobacteria</taxon>
        <taxon>Rhodospirillales</taxon>
        <taxon>Rhodovibrionaceae</taxon>
        <taxon>Rhodovibrio</taxon>
    </lineage>
</organism>
<dbReference type="Pfam" id="PF23023">
    <property type="entry name" value="Anti-Pycsar_Apyc1"/>
    <property type="match status" value="1"/>
</dbReference>
<dbReference type="Gene3D" id="3.60.15.10">
    <property type="entry name" value="Ribonuclease Z/Hydroxyacylglutathione hydrolase-like"/>
    <property type="match status" value="1"/>
</dbReference>
<dbReference type="Proteomes" id="UP001296873">
    <property type="component" value="Unassembled WGS sequence"/>
</dbReference>
<dbReference type="PANTHER" id="PTHR46018">
    <property type="entry name" value="ZINC PHOSPHODIESTERASE ELAC PROTEIN 1"/>
    <property type="match status" value="1"/>
</dbReference>
<gene>
    <name evidence="2" type="ORF">CKO28_05035</name>
</gene>
<sequence length="247" mass="26788">MQLTVLGCGDAFGSGGRNQTSFHLKSRGGEILLDCGANTLAAMAAYGCDPEAIDAIAITHLHGDHIGGLPYFLLHQQYVAGRTRQLDLIGPSDLPHTLPRLVELLYSNLRQDWNFPLRYSSWQSGDPHHSAGFTLRAEPVVHGIEAYGLRAEAEGVVLAYSGDTEWTDTLPRLADGADLMIVECHGYAQACPGHLDYKTLVVRRDQLPARSLALTHLSEEALAAGDHIDLPVLRDGQVFDLSRGAGR</sequence>
<dbReference type="RefSeq" id="WP_200339463.1">
    <property type="nucleotide sequence ID" value="NZ_NRRL01000006.1"/>
</dbReference>
<evidence type="ECO:0000313" key="3">
    <source>
        <dbReference type="Proteomes" id="UP001296873"/>
    </source>
</evidence>